<feature type="region of interest" description="Disordered" evidence="1">
    <location>
        <begin position="663"/>
        <end position="696"/>
    </location>
</feature>
<dbReference type="EMBL" id="BSDZ01000015">
    <property type="protein sequence ID" value="GLI63415.1"/>
    <property type="molecule type" value="Genomic_DNA"/>
</dbReference>
<feature type="region of interest" description="Disordered" evidence="1">
    <location>
        <begin position="363"/>
        <end position="413"/>
    </location>
</feature>
<comment type="caution">
    <text evidence="2">The sequence shown here is derived from an EMBL/GenBank/DDBJ whole genome shotgun (WGS) entry which is preliminary data.</text>
</comment>
<reference evidence="2 3" key="1">
    <citation type="journal article" date="2023" name="IScience">
        <title>Expanded male sex-determining region conserved during the evolution of homothallism in the green alga Volvox.</title>
        <authorList>
            <person name="Yamamoto K."/>
            <person name="Matsuzaki R."/>
            <person name="Mahakham W."/>
            <person name="Heman W."/>
            <person name="Sekimoto H."/>
            <person name="Kawachi M."/>
            <person name="Minakuchi Y."/>
            <person name="Toyoda A."/>
            <person name="Nozaki H."/>
        </authorList>
    </citation>
    <scope>NUCLEOTIDE SEQUENCE [LARGE SCALE GENOMIC DNA]</scope>
    <source>
        <strain evidence="2 3">NIES-4468</strain>
    </source>
</reference>
<feature type="compositionally biased region" description="Basic and acidic residues" evidence="1">
    <location>
        <begin position="268"/>
        <end position="296"/>
    </location>
</feature>
<proteinExistence type="predicted"/>
<feature type="region of interest" description="Disordered" evidence="1">
    <location>
        <begin position="516"/>
        <end position="551"/>
    </location>
</feature>
<feature type="region of interest" description="Disordered" evidence="1">
    <location>
        <begin position="462"/>
        <end position="494"/>
    </location>
</feature>
<feature type="compositionally biased region" description="Polar residues" evidence="1">
    <location>
        <begin position="538"/>
        <end position="550"/>
    </location>
</feature>
<evidence type="ECO:0000313" key="3">
    <source>
        <dbReference type="Proteomes" id="UP001165090"/>
    </source>
</evidence>
<gene>
    <name evidence="2" type="ORF">VaNZ11_006383</name>
</gene>
<accession>A0ABQ5S0L9</accession>
<feature type="compositionally biased region" description="Polar residues" evidence="1">
    <location>
        <begin position="519"/>
        <end position="530"/>
    </location>
</feature>
<name>A0ABQ5S0L9_9CHLO</name>
<sequence length="876" mass="93977">MDAAALARENTLVQEASKLYPVLELECEGKRAICLGGHENIIDSVNVLVEGECILISEWVLEHCLGLRNGTTHRPQEDWMLTYTKPYVTAYDNQPVPKMPLLDWCRHMCEKNGIENLRSGTRLLVFWWDMEHKSVHKLESRGKTWWPATYSPKYDKHGIWYSARVLKYDRATASLHIVYDYNSPADDLEVGVVTLPLNYVHFGPAPPARGGQAQVFPLPWKPRTTYSQPNPAHQRAPPAKEDDSMWQGTGASVLGQAQGRQIKQARRQPKEQDECRIPLGPAEKEQRISTGKDDTGSRQQQPVDCLILSPTVPSQQHEPAQKPCHDTLVQPQERVELREQQPQMQAPASTSGRGILRARHELDNEQKDFTERSSKKAKVASKLSCPGGTSAGKNEDVQGQKQPASGVKSALNNSRNYGSHAAVAGATKIDGSGLADIQAQLEGQKAITPAATKHLLPPELKLPKADRTSGASTATDTSALKVSSSLKKGAKPGCNTGVRGECFTSVANDGKIVEASKVSPGNGQQQQQGHWKSEQSNHQKLAPDTQQGPSSAVAGVLSANARLSNSQMRGAPGTPVDDTIMCPAGGSSRHGPAATGAAGAKQKTVNTLIPPRLHLGPTSRVYWPRSYPGISICRTADMLPQPAAVRLPHPVCEVLLRRVHKTSRRAEAASKAGAKLQQPQSRPPLGGGRGSHDEHLKQQGQTILSDMDIDDDVAAVNDHAAAVVDAVGRAGRASTAMDGDKPAADLACDDMAHHSGAPAIPAPAAPAPAQNISMAAASTGGVKACAGGSSSTEGGDYGKNGNVLDDDGHKIFQVRPITQHPELMASPEHYGSDGSDAAYAYIDMMEYAVKMPSEERLDAYETLAREAMASSLAASV</sequence>
<keyword evidence="3" id="KW-1185">Reference proteome</keyword>
<feature type="compositionally biased region" description="Low complexity" evidence="1">
    <location>
        <begin position="468"/>
        <end position="479"/>
    </location>
</feature>
<feature type="compositionally biased region" description="Basic and acidic residues" evidence="1">
    <location>
        <begin position="363"/>
        <end position="374"/>
    </location>
</feature>
<evidence type="ECO:0000313" key="2">
    <source>
        <dbReference type="EMBL" id="GLI63415.1"/>
    </source>
</evidence>
<feature type="region of interest" description="Disordered" evidence="1">
    <location>
        <begin position="223"/>
        <end position="301"/>
    </location>
</feature>
<evidence type="ECO:0000256" key="1">
    <source>
        <dbReference type="SAM" id="MobiDB-lite"/>
    </source>
</evidence>
<protein>
    <submittedName>
        <fullName evidence="2">Uncharacterized protein</fullName>
    </submittedName>
</protein>
<dbReference type="Proteomes" id="UP001165090">
    <property type="component" value="Unassembled WGS sequence"/>
</dbReference>
<organism evidence="2 3">
    <name type="scientific">Volvox africanus</name>
    <dbReference type="NCBI Taxonomy" id="51714"/>
    <lineage>
        <taxon>Eukaryota</taxon>
        <taxon>Viridiplantae</taxon>
        <taxon>Chlorophyta</taxon>
        <taxon>core chlorophytes</taxon>
        <taxon>Chlorophyceae</taxon>
        <taxon>CS clade</taxon>
        <taxon>Chlamydomonadales</taxon>
        <taxon>Volvocaceae</taxon>
        <taxon>Volvox</taxon>
    </lineage>
</organism>